<comment type="caution">
    <text evidence="5">The sequence shown here is derived from an EMBL/GenBank/DDBJ whole genome shotgun (WGS) entry which is preliminary data.</text>
</comment>
<comment type="similarity">
    <text evidence="1">Belongs to the ATP-dependent AMP-binding enzyme family.</text>
</comment>
<keyword evidence="2" id="KW-0436">Ligase</keyword>
<dbReference type="PANTHER" id="PTHR43201">
    <property type="entry name" value="ACYL-COA SYNTHETASE"/>
    <property type="match status" value="1"/>
</dbReference>
<evidence type="ECO:0000256" key="2">
    <source>
        <dbReference type="ARBA" id="ARBA00022598"/>
    </source>
</evidence>
<name>A0ABR1JA34_9AGAR</name>
<feature type="domain" description="AMP-dependent synthetase/ligase" evidence="3">
    <location>
        <begin position="55"/>
        <end position="433"/>
    </location>
</feature>
<evidence type="ECO:0000313" key="5">
    <source>
        <dbReference type="EMBL" id="KAK7452630.1"/>
    </source>
</evidence>
<dbReference type="Gene3D" id="3.30.300.30">
    <property type="match status" value="1"/>
</dbReference>
<proteinExistence type="inferred from homology"/>
<dbReference type="PANTHER" id="PTHR43201:SF5">
    <property type="entry name" value="MEDIUM-CHAIN ACYL-COA LIGASE ACSF2, MITOCHONDRIAL"/>
    <property type="match status" value="1"/>
</dbReference>
<dbReference type="Proteomes" id="UP001498398">
    <property type="component" value="Unassembled WGS sequence"/>
</dbReference>
<dbReference type="Pfam" id="PF00501">
    <property type="entry name" value="AMP-binding"/>
    <property type="match status" value="1"/>
</dbReference>
<dbReference type="SUPFAM" id="SSF56801">
    <property type="entry name" value="Acetyl-CoA synthetase-like"/>
    <property type="match status" value="1"/>
</dbReference>
<keyword evidence="6" id="KW-1185">Reference proteome</keyword>
<protein>
    <recommendedName>
        <fullName evidence="7">Acetyl-CoA synthetase-like protein</fullName>
    </recommendedName>
</protein>
<dbReference type="InterPro" id="IPR020845">
    <property type="entry name" value="AMP-binding_CS"/>
</dbReference>
<sequence>MSQMEWKPKLSHEEIDRILTGSGSPFEVETALVNGLVQRVFKGLWPSTRIFWLSAVQEHRDKTYTVYEDRRYTFKEIHERVLRAASIYHNVYGVKKGDRVAICCRNYPDYLTFFWATQMIGAVAVLVNAWLPQEQLYHCITKTGCTFVLVDPERADKLISIVPKLKSNGVAGLAVIENLSNRSWPGIDDWKTVWDKYPGDTSVIMSQDPEIVPEDNATIIFTSGTTGLPKGVLSTQRAFLTVVFNALSADARAKLRSGEKLDFTPPPGPQSGTLVSTPLFHVTGSSIMLFGAIGGRKIVMMRKWDLKEASRLMKEENITSSVGVPTTISDLSESSAAGQIESLTFGGAPTPAALAMRTKKAFPKAVLSQAYGLTETNASVVGITGPDYETHWKSCGRPLLINDILIMHNGKECPTGSAGEIWVRGPNIMKEYWDDPEATAKTLTRDGWCKTGDVGYLDEEGYLYINGRLKDMIIRGGENIDPVSVENALHRDERVNEVAAVGVPDERLGELVAAVLNVKPAYKGQVKEQDMIDLAKKRLPKFAVPVMVIVHDNEFEHTPSEKIIKAPLRKIAEAEWKKRKATSTPKAKL</sequence>
<feature type="domain" description="AMP-binding enzyme C-terminal" evidence="4">
    <location>
        <begin position="485"/>
        <end position="562"/>
    </location>
</feature>
<dbReference type="InterPro" id="IPR042099">
    <property type="entry name" value="ANL_N_sf"/>
</dbReference>
<dbReference type="PROSITE" id="PS00455">
    <property type="entry name" value="AMP_BINDING"/>
    <property type="match status" value="1"/>
</dbReference>
<dbReference type="InterPro" id="IPR045851">
    <property type="entry name" value="AMP-bd_C_sf"/>
</dbReference>
<evidence type="ECO:0000313" key="6">
    <source>
        <dbReference type="Proteomes" id="UP001498398"/>
    </source>
</evidence>
<evidence type="ECO:0000259" key="4">
    <source>
        <dbReference type="Pfam" id="PF13193"/>
    </source>
</evidence>
<dbReference type="Pfam" id="PF13193">
    <property type="entry name" value="AMP-binding_C"/>
    <property type="match status" value="1"/>
</dbReference>
<evidence type="ECO:0008006" key="7">
    <source>
        <dbReference type="Google" id="ProtNLM"/>
    </source>
</evidence>
<dbReference type="Gene3D" id="3.40.50.12780">
    <property type="entry name" value="N-terminal domain of ligase-like"/>
    <property type="match status" value="1"/>
</dbReference>
<gene>
    <name evidence="5" type="ORF">VKT23_012029</name>
</gene>
<evidence type="ECO:0000256" key="1">
    <source>
        <dbReference type="ARBA" id="ARBA00006432"/>
    </source>
</evidence>
<dbReference type="InterPro" id="IPR000873">
    <property type="entry name" value="AMP-dep_synth/lig_dom"/>
</dbReference>
<dbReference type="InterPro" id="IPR025110">
    <property type="entry name" value="AMP-bd_C"/>
</dbReference>
<reference evidence="5 6" key="1">
    <citation type="submission" date="2024-01" db="EMBL/GenBank/DDBJ databases">
        <title>A draft genome for the cacao thread blight pathogen Marasmiellus scandens.</title>
        <authorList>
            <person name="Baruah I.K."/>
            <person name="Leung J."/>
            <person name="Bukari Y."/>
            <person name="Amoako-Attah I."/>
            <person name="Meinhardt L.W."/>
            <person name="Bailey B.A."/>
            <person name="Cohen S.P."/>
        </authorList>
    </citation>
    <scope>NUCLEOTIDE SEQUENCE [LARGE SCALE GENOMIC DNA]</scope>
    <source>
        <strain evidence="5 6">GH-19</strain>
    </source>
</reference>
<accession>A0ABR1JA34</accession>
<organism evidence="5 6">
    <name type="scientific">Marasmiellus scandens</name>
    <dbReference type="NCBI Taxonomy" id="2682957"/>
    <lineage>
        <taxon>Eukaryota</taxon>
        <taxon>Fungi</taxon>
        <taxon>Dikarya</taxon>
        <taxon>Basidiomycota</taxon>
        <taxon>Agaricomycotina</taxon>
        <taxon>Agaricomycetes</taxon>
        <taxon>Agaricomycetidae</taxon>
        <taxon>Agaricales</taxon>
        <taxon>Marasmiineae</taxon>
        <taxon>Omphalotaceae</taxon>
        <taxon>Marasmiellus</taxon>
    </lineage>
</organism>
<evidence type="ECO:0000259" key="3">
    <source>
        <dbReference type="Pfam" id="PF00501"/>
    </source>
</evidence>
<dbReference type="EMBL" id="JBANRG010000028">
    <property type="protein sequence ID" value="KAK7452630.1"/>
    <property type="molecule type" value="Genomic_DNA"/>
</dbReference>